<evidence type="ECO:0000256" key="1">
    <source>
        <dbReference type="SAM" id="MobiDB-lite"/>
    </source>
</evidence>
<dbReference type="OrthoDB" id="7510608at2"/>
<dbReference type="Pfam" id="PF04606">
    <property type="entry name" value="Ogr_Delta"/>
    <property type="match status" value="1"/>
</dbReference>
<dbReference type="EMBL" id="QYUM01000002">
    <property type="protein sequence ID" value="RJF93007.1"/>
    <property type="molecule type" value="Genomic_DNA"/>
</dbReference>
<accession>A0A418WP46</accession>
<dbReference type="Proteomes" id="UP000286100">
    <property type="component" value="Unassembled WGS sequence"/>
</dbReference>
<protein>
    <submittedName>
        <fullName evidence="3">Transcriptional regulator</fullName>
    </submittedName>
</protein>
<sequence length="95" mass="10285">MMHCPHCDGRSHGRTSTRLSPTYREATYICQNIACGHVFVVGMEAIRTLRPSALPNPEVKLPIAPPRAKGTPANDNNEPVQLPPAANDTVRIEAG</sequence>
<evidence type="ECO:0000259" key="2">
    <source>
        <dbReference type="Pfam" id="PF04606"/>
    </source>
</evidence>
<dbReference type="InterPro" id="IPR007684">
    <property type="entry name" value="Znf_Ogr/Delta"/>
</dbReference>
<comment type="caution">
    <text evidence="3">The sequence shown here is derived from an EMBL/GenBank/DDBJ whole genome shotgun (WGS) entry which is preliminary data.</text>
</comment>
<reference evidence="3 4" key="1">
    <citation type="submission" date="2018-09" db="EMBL/GenBank/DDBJ databases">
        <authorList>
            <person name="Zhu H."/>
        </authorList>
    </citation>
    <scope>NUCLEOTIDE SEQUENCE [LARGE SCALE GENOMIC DNA]</scope>
    <source>
        <strain evidence="3 4">K2R01-6</strain>
    </source>
</reference>
<evidence type="ECO:0000313" key="3">
    <source>
        <dbReference type="EMBL" id="RJF93007.1"/>
    </source>
</evidence>
<feature type="domain" description="Zinc finger Ogr/Delta-type" evidence="2">
    <location>
        <begin position="3"/>
        <end position="49"/>
    </location>
</feature>
<evidence type="ECO:0000313" key="4">
    <source>
        <dbReference type="Proteomes" id="UP000286100"/>
    </source>
</evidence>
<dbReference type="AlphaFoldDB" id="A0A418WP46"/>
<keyword evidence="4" id="KW-1185">Reference proteome</keyword>
<organism evidence="3 4">
    <name type="scientific">Sphingomonas cavernae</name>
    <dbReference type="NCBI Taxonomy" id="2320861"/>
    <lineage>
        <taxon>Bacteria</taxon>
        <taxon>Pseudomonadati</taxon>
        <taxon>Pseudomonadota</taxon>
        <taxon>Alphaproteobacteria</taxon>
        <taxon>Sphingomonadales</taxon>
        <taxon>Sphingomonadaceae</taxon>
        <taxon>Sphingomonas</taxon>
    </lineage>
</organism>
<name>A0A418WP46_9SPHN</name>
<gene>
    <name evidence="3" type="ORF">D3876_01060</name>
</gene>
<proteinExistence type="predicted"/>
<feature type="region of interest" description="Disordered" evidence="1">
    <location>
        <begin position="55"/>
        <end position="95"/>
    </location>
</feature>